<reference evidence="8" key="1">
    <citation type="submission" date="2016-10" db="EMBL/GenBank/DDBJ databases">
        <authorList>
            <person name="Varghese N."/>
            <person name="Submissions S."/>
        </authorList>
    </citation>
    <scope>NUCLEOTIDE SEQUENCE [LARGE SCALE GENOMIC DNA]</scope>
    <source>
        <strain evidence="8">UNC178MFTsu3.1</strain>
    </source>
</reference>
<dbReference type="EMBL" id="FONH01000024">
    <property type="protein sequence ID" value="SFF52461.1"/>
    <property type="molecule type" value="Genomic_DNA"/>
</dbReference>
<evidence type="ECO:0000313" key="7">
    <source>
        <dbReference type="EMBL" id="SFF52461.1"/>
    </source>
</evidence>
<dbReference type="Proteomes" id="UP000199477">
    <property type="component" value="Unassembled WGS sequence"/>
</dbReference>
<evidence type="ECO:0000256" key="5">
    <source>
        <dbReference type="SAM" id="SignalP"/>
    </source>
</evidence>
<dbReference type="PROSITE" id="PS51257">
    <property type="entry name" value="PROKAR_LIPOPROTEIN"/>
    <property type="match status" value="1"/>
</dbReference>
<dbReference type="Gene3D" id="2.60.40.1120">
    <property type="entry name" value="Carboxypeptidase-like, regulatory domain"/>
    <property type="match status" value="1"/>
</dbReference>
<keyword evidence="2" id="KW-0472">Membrane</keyword>
<name>A0A1I2JIF2_9GAMM</name>
<dbReference type="Gene3D" id="2.170.130.10">
    <property type="entry name" value="TonB-dependent receptor, plug domain"/>
    <property type="match status" value="1"/>
</dbReference>
<gene>
    <name evidence="7" type="ORF">SAMN02799615_03981</name>
</gene>
<dbReference type="AlphaFoldDB" id="A0A1I2JIF2"/>
<evidence type="ECO:0000256" key="4">
    <source>
        <dbReference type="SAM" id="MobiDB-lite"/>
    </source>
</evidence>
<proteinExistence type="predicted"/>
<keyword evidence="3" id="KW-0998">Cell outer membrane</keyword>
<evidence type="ECO:0000256" key="2">
    <source>
        <dbReference type="ARBA" id="ARBA00023136"/>
    </source>
</evidence>
<evidence type="ECO:0000256" key="1">
    <source>
        <dbReference type="ARBA" id="ARBA00004442"/>
    </source>
</evidence>
<dbReference type="STRING" id="500610.SAMN02799615_03981"/>
<dbReference type="PANTHER" id="PTHR36837">
    <property type="entry name" value="POLY(3-HYDROXYALKANOATE) POLYMERASE SUBUNIT PHAC"/>
    <property type="match status" value="1"/>
</dbReference>
<dbReference type="RefSeq" id="WP_026633925.1">
    <property type="nucleotide sequence ID" value="NZ_FONH01000024.1"/>
</dbReference>
<feature type="signal peptide" evidence="5">
    <location>
        <begin position="1"/>
        <end position="36"/>
    </location>
</feature>
<dbReference type="SUPFAM" id="SSF49452">
    <property type="entry name" value="Starch-binding domain-like"/>
    <property type="match status" value="1"/>
</dbReference>
<dbReference type="InterPro" id="IPR013784">
    <property type="entry name" value="Carb-bd-like_fold"/>
</dbReference>
<feature type="chain" id="PRO_5011733137" description="TonB-dependent transporter Oar-like beta-barrel domain-containing protein" evidence="5">
    <location>
        <begin position="37"/>
        <end position="1029"/>
    </location>
</feature>
<organism evidence="7 8">
    <name type="scientific">Dyella marensis</name>
    <dbReference type="NCBI Taxonomy" id="500610"/>
    <lineage>
        <taxon>Bacteria</taxon>
        <taxon>Pseudomonadati</taxon>
        <taxon>Pseudomonadota</taxon>
        <taxon>Gammaproteobacteria</taxon>
        <taxon>Lysobacterales</taxon>
        <taxon>Rhodanobacteraceae</taxon>
        <taxon>Dyella</taxon>
    </lineage>
</organism>
<dbReference type="Pfam" id="PF25183">
    <property type="entry name" value="OMP_b-brl_4"/>
    <property type="match status" value="1"/>
</dbReference>
<dbReference type="InterPro" id="IPR057601">
    <property type="entry name" value="Oar-like_b-barrel"/>
</dbReference>
<comment type="subcellular location">
    <subcellularLocation>
        <location evidence="1">Cell outer membrane</location>
    </subcellularLocation>
</comment>
<accession>A0A1I2JIF2</accession>
<dbReference type="GO" id="GO:0030246">
    <property type="term" value="F:carbohydrate binding"/>
    <property type="evidence" value="ECO:0007669"/>
    <property type="project" value="InterPro"/>
</dbReference>
<sequence>MTHPSHRPLHGHVSIRRTALALAIAAGCALAGQVYAQASTGAIFGTAPAAPGETVLIQSDSGVTREVPVDASGRYSAASLPLGSYKVSLKKDGAVVESRENVGLTVGAGTQVVFAGASAANATNLGSVTVVGNALPAIDVSQVDSRTVINSEQLAKLPIARSAESVAILAPGVNTGSSYFTSPTGQVLVSFGGSSVAENAYYINGFNTSDPLHNFGGLTLPYGAIDQEQVMTGGYGAAYGRSDGGVINQVGKRGTNEWHFGAQVVWQPKFAESDPDNAMYPTGPAFLSGPNGRQGQMFWTRQDNKSWEHVEDAYFGGPLIKDKLYIFGAVEADHIDSGVNVSDRITNTEQTYSYSRPKWYGKIDWNITDSNILELTGASNKSTYSGNTYAYAYTPDSAKGTRGDYLGPATYTKDGADMWVAKYTGYITDSLTVEALYGKMTQTDYSNAEGGDAAYITNSSFQNPALLPAGSSGINGTQINQTVDDPRSHDKTSNLRLDVNYKIGSHSITAGIDNLSVNAIDIGTTPSGPGYYWVYGQGDPNTPISTLPGEGVGAPGGAGYYVAQTIYSNSASARVKQHAQFIEDAWQINDRILLNIGIRNDQFTNYNPDGVPYLRLTRPQWAPRLGASWDVFGDSSLKIYGNAGRYYLDEPANVAIRGAAGSTFTSQYFTYSGIDPVTGAPTGLVQIPQDRYPGVSANNEFGIPPDPKTVTSRNAKAEYQDEYIAGFDKTLDAFGQKWVYGAKGTYRVLRNDLDDVCDDNTIQAYAVQQGLDPVAALGSTGCYIMNPGKSAQINVSNGAGGYSILNIPWSAWGMPDLKRKYVALNTYLEHPFDGKWYGRIDYVWSHNFGNTEGSVRSDIGQTDVSQTEDWDNAGVMTNSNGSLANDRRHQLKMVGYYQVTPEWMIGGNVQILSGTPKTCLSYFGPDQTDPFGYGVAYHFCGPDGTPAPYGSTGRTPWQEIVSLNGEYRPEWAGKKLAFDVMVYNIFDKQVVTQYRQGSVSGPGTPSVNWQTPLSYTTPRYVRFSVSYDF</sequence>
<dbReference type="PANTHER" id="PTHR36837:SF2">
    <property type="entry name" value="POLY(3-HYDROXYALKANOATE) POLYMERASE SUBUNIT PHAC"/>
    <property type="match status" value="1"/>
</dbReference>
<dbReference type="InterPro" id="IPR051321">
    <property type="entry name" value="PHA/PHB_synthase"/>
</dbReference>
<dbReference type="Gene3D" id="2.40.170.20">
    <property type="entry name" value="TonB-dependent receptor, beta-barrel domain"/>
    <property type="match status" value="1"/>
</dbReference>
<feature type="region of interest" description="Disordered" evidence="4">
    <location>
        <begin position="472"/>
        <end position="491"/>
    </location>
</feature>
<evidence type="ECO:0000256" key="3">
    <source>
        <dbReference type="ARBA" id="ARBA00023237"/>
    </source>
</evidence>
<feature type="compositionally biased region" description="Polar residues" evidence="4">
    <location>
        <begin position="472"/>
        <end position="483"/>
    </location>
</feature>
<dbReference type="SUPFAM" id="SSF56935">
    <property type="entry name" value="Porins"/>
    <property type="match status" value="1"/>
</dbReference>
<evidence type="ECO:0000313" key="8">
    <source>
        <dbReference type="Proteomes" id="UP000199477"/>
    </source>
</evidence>
<dbReference type="GO" id="GO:0009279">
    <property type="term" value="C:cell outer membrane"/>
    <property type="evidence" value="ECO:0007669"/>
    <property type="project" value="UniProtKB-SubCell"/>
</dbReference>
<dbReference type="InterPro" id="IPR037066">
    <property type="entry name" value="Plug_dom_sf"/>
</dbReference>
<dbReference type="InterPro" id="IPR036942">
    <property type="entry name" value="Beta-barrel_TonB_sf"/>
</dbReference>
<keyword evidence="8" id="KW-1185">Reference proteome</keyword>
<keyword evidence="5" id="KW-0732">Signal</keyword>
<evidence type="ECO:0000259" key="6">
    <source>
        <dbReference type="Pfam" id="PF25183"/>
    </source>
</evidence>
<feature type="domain" description="TonB-dependent transporter Oar-like beta-barrel" evidence="6">
    <location>
        <begin position="350"/>
        <end position="899"/>
    </location>
</feature>
<protein>
    <recommendedName>
        <fullName evidence="6">TonB-dependent transporter Oar-like beta-barrel domain-containing protein</fullName>
    </recommendedName>
</protein>